<protein>
    <submittedName>
        <fullName evidence="2">NAD-dependent dehydratase</fullName>
    </submittedName>
</protein>
<dbReference type="PANTHER" id="PTHR15020">
    <property type="entry name" value="FLAVIN REDUCTASE-RELATED"/>
    <property type="match status" value="1"/>
</dbReference>
<evidence type="ECO:0000313" key="2">
    <source>
        <dbReference type="EMBL" id="PMQ18728.1"/>
    </source>
</evidence>
<dbReference type="PANTHER" id="PTHR15020:SF50">
    <property type="entry name" value="UPF0659 PROTEIN YMR090W"/>
    <property type="match status" value="1"/>
</dbReference>
<name>A0A2N7RXX9_9MICC</name>
<accession>A0A2N7RXX9</accession>
<dbReference type="RefSeq" id="WP_102599266.1">
    <property type="nucleotide sequence ID" value="NZ_JBQDKG010000057.1"/>
</dbReference>
<feature type="domain" description="NAD(P)-binding" evidence="1">
    <location>
        <begin position="11"/>
        <end position="206"/>
    </location>
</feature>
<organism evidence="2 3">
    <name type="scientific">Glutamicibacter arilaitensis</name>
    <dbReference type="NCBI Taxonomy" id="256701"/>
    <lineage>
        <taxon>Bacteria</taxon>
        <taxon>Bacillati</taxon>
        <taxon>Actinomycetota</taxon>
        <taxon>Actinomycetes</taxon>
        <taxon>Micrococcales</taxon>
        <taxon>Micrococcaceae</taxon>
        <taxon>Glutamicibacter</taxon>
    </lineage>
</organism>
<dbReference type="SUPFAM" id="SSF51735">
    <property type="entry name" value="NAD(P)-binding Rossmann-fold domains"/>
    <property type="match status" value="1"/>
</dbReference>
<reference evidence="2 3" key="1">
    <citation type="journal article" date="2017" name="Elife">
        <title>Extensive horizontal gene transfer in cheese-associated bacteria.</title>
        <authorList>
            <person name="Bonham K.S."/>
            <person name="Wolfe B.E."/>
            <person name="Dutton R.J."/>
        </authorList>
    </citation>
    <scope>NUCLEOTIDE SEQUENCE [LARGE SCALE GENOMIC DNA]</scope>
    <source>
        <strain evidence="2 3">JB182</strain>
    </source>
</reference>
<dbReference type="EMBL" id="PNQX01000004">
    <property type="protein sequence ID" value="PMQ18728.1"/>
    <property type="molecule type" value="Genomic_DNA"/>
</dbReference>
<proteinExistence type="predicted"/>
<evidence type="ECO:0000259" key="1">
    <source>
        <dbReference type="Pfam" id="PF13460"/>
    </source>
</evidence>
<dbReference type="InterPro" id="IPR016040">
    <property type="entry name" value="NAD(P)-bd_dom"/>
</dbReference>
<dbReference type="Pfam" id="PF13460">
    <property type="entry name" value="NAD_binding_10"/>
    <property type="match status" value="1"/>
</dbReference>
<sequence>MAEENRVVLIGGHGKVALLAAPKLVERGYAVDSMIRNAEHAAEVEAAGANPVVLDIESSDIDQLADVFKGASAVVFSAGAGGGNEQRTRSVDFEGAVRSMKAAQQAGVKRYVMVSYSRALVDVDTLDPQDSFYTYAKAKHDADAFLRETELDYTILGPGVLTLQPASKQVALADQEGNLSGEPAQGETPNTSRENVAEVITHVLANKAARRATVNFYDGGMPIVEAIV</sequence>
<dbReference type="Proteomes" id="UP000235739">
    <property type="component" value="Unassembled WGS sequence"/>
</dbReference>
<dbReference type="InterPro" id="IPR036291">
    <property type="entry name" value="NAD(P)-bd_dom_sf"/>
</dbReference>
<dbReference type="AlphaFoldDB" id="A0A2N7RXX9"/>
<dbReference type="Gene3D" id="3.40.50.720">
    <property type="entry name" value="NAD(P)-binding Rossmann-like Domain"/>
    <property type="match status" value="1"/>
</dbReference>
<evidence type="ECO:0000313" key="3">
    <source>
        <dbReference type="Proteomes" id="UP000235739"/>
    </source>
</evidence>
<comment type="caution">
    <text evidence="2">The sequence shown here is derived from an EMBL/GenBank/DDBJ whole genome shotgun (WGS) entry which is preliminary data.</text>
</comment>
<gene>
    <name evidence="2" type="ORF">CIK84_18285</name>
</gene>